<dbReference type="Gene3D" id="3.40.50.300">
    <property type="entry name" value="P-loop containing nucleotide triphosphate hydrolases"/>
    <property type="match status" value="1"/>
</dbReference>
<comment type="catalytic activity">
    <reaction evidence="10 12">
        <text>ATP + H2O = ADP + phosphate + H(+)</text>
        <dbReference type="Rhea" id="RHEA:13065"/>
        <dbReference type="ChEBI" id="CHEBI:15377"/>
        <dbReference type="ChEBI" id="CHEBI:15378"/>
        <dbReference type="ChEBI" id="CHEBI:30616"/>
        <dbReference type="ChEBI" id="CHEBI:43474"/>
        <dbReference type="ChEBI" id="CHEBI:456216"/>
        <dbReference type="EC" id="5.6.2.3"/>
    </reaction>
</comment>
<dbReference type="SMART" id="SM00382">
    <property type="entry name" value="AAA"/>
    <property type="match status" value="1"/>
</dbReference>
<dbReference type="GO" id="GO:0043139">
    <property type="term" value="F:5'-3' DNA helicase activity"/>
    <property type="evidence" value="ECO:0007669"/>
    <property type="project" value="UniProtKB-EC"/>
</dbReference>
<evidence type="ECO:0000259" key="14">
    <source>
        <dbReference type="PROSITE" id="PS51199"/>
    </source>
</evidence>
<feature type="region of interest" description="Disordered" evidence="13">
    <location>
        <begin position="1"/>
        <end position="51"/>
    </location>
</feature>
<evidence type="ECO:0000256" key="3">
    <source>
        <dbReference type="ARBA" id="ARBA00022705"/>
    </source>
</evidence>
<evidence type="ECO:0000256" key="7">
    <source>
        <dbReference type="ARBA" id="ARBA00022840"/>
    </source>
</evidence>
<evidence type="ECO:0000256" key="9">
    <source>
        <dbReference type="ARBA" id="ARBA00023235"/>
    </source>
</evidence>
<dbReference type="Pfam" id="PF03796">
    <property type="entry name" value="DnaB_C"/>
    <property type="match status" value="1"/>
</dbReference>
<evidence type="ECO:0000256" key="5">
    <source>
        <dbReference type="ARBA" id="ARBA00022801"/>
    </source>
</evidence>
<dbReference type="InterPro" id="IPR003593">
    <property type="entry name" value="AAA+_ATPase"/>
</dbReference>
<keyword evidence="7 12" id="KW-0067">ATP-binding</keyword>
<organism evidence="15 16">
    <name type="scientific">Natronoglycomyces albus</name>
    <dbReference type="NCBI Taxonomy" id="2811108"/>
    <lineage>
        <taxon>Bacteria</taxon>
        <taxon>Bacillati</taxon>
        <taxon>Actinomycetota</taxon>
        <taxon>Actinomycetes</taxon>
        <taxon>Glycomycetales</taxon>
        <taxon>Glycomycetaceae</taxon>
        <taxon>Natronoglycomyces</taxon>
    </lineage>
</organism>
<feature type="domain" description="SF4 helicase" evidence="14">
    <location>
        <begin position="222"/>
        <end position="485"/>
    </location>
</feature>
<evidence type="ECO:0000256" key="6">
    <source>
        <dbReference type="ARBA" id="ARBA00022806"/>
    </source>
</evidence>
<dbReference type="GO" id="GO:0005829">
    <property type="term" value="C:cytosol"/>
    <property type="evidence" value="ECO:0007669"/>
    <property type="project" value="TreeGrafter"/>
</dbReference>
<dbReference type="GO" id="GO:1990077">
    <property type="term" value="C:primosome complex"/>
    <property type="evidence" value="ECO:0007669"/>
    <property type="project" value="UniProtKB-UniRule"/>
</dbReference>
<evidence type="ECO:0000256" key="8">
    <source>
        <dbReference type="ARBA" id="ARBA00023125"/>
    </source>
</evidence>
<proteinExistence type="inferred from homology"/>
<dbReference type="PANTHER" id="PTHR30153:SF2">
    <property type="entry name" value="REPLICATIVE DNA HELICASE"/>
    <property type="match status" value="1"/>
</dbReference>
<dbReference type="Proteomes" id="UP000662939">
    <property type="component" value="Chromosome"/>
</dbReference>
<dbReference type="PROSITE" id="PS51199">
    <property type="entry name" value="SF4_HELICASE"/>
    <property type="match status" value="1"/>
</dbReference>
<protein>
    <recommendedName>
        <fullName evidence="11 12">Replicative DNA helicase</fullName>
        <ecNumber evidence="11 12">5.6.2.3</ecNumber>
    </recommendedName>
</protein>
<dbReference type="InterPro" id="IPR007694">
    <property type="entry name" value="DNA_helicase_DnaB-like_C"/>
</dbReference>
<evidence type="ECO:0000256" key="12">
    <source>
        <dbReference type="RuleBase" id="RU362085"/>
    </source>
</evidence>
<accession>A0A895XNI0</accession>
<dbReference type="AlphaFoldDB" id="A0A895XNI0"/>
<dbReference type="GO" id="GO:0016787">
    <property type="term" value="F:hydrolase activity"/>
    <property type="evidence" value="ECO:0007669"/>
    <property type="project" value="UniProtKB-KW"/>
</dbReference>
<keyword evidence="5 12" id="KW-0378">Hydrolase</keyword>
<reference evidence="15" key="1">
    <citation type="submission" date="2021-02" db="EMBL/GenBank/DDBJ databases">
        <title>Natronoglycomyces albus gen. nov., sp. nov, a haloalkaliphilic actinobacterium from a soda solonchak soil.</title>
        <authorList>
            <person name="Sorokin D.Y."/>
            <person name="Khijniak T.V."/>
            <person name="Zakharycheva A.P."/>
            <person name="Boueva O.V."/>
            <person name="Ariskina E.V."/>
            <person name="Hahnke R.L."/>
            <person name="Bunk B."/>
            <person name="Sproer C."/>
            <person name="Schumann P."/>
            <person name="Evtushenko L.I."/>
            <person name="Kublanov I.V."/>
        </authorList>
    </citation>
    <scope>NUCLEOTIDE SEQUENCE</scope>
    <source>
        <strain evidence="15">DSM 106290</strain>
    </source>
</reference>
<dbReference type="EMBL" id="CP070496">
    <property type="protein sequence ID" value="QSB05332.1"/>
    <property type="molecule type" value="Genomic_DNA"/>
</dbReference>
<dbReference type="InterPro" id="IPR016136">
    <property type="entry name" value="DNA_helicase_N/primase_C"/>
</dbReference>
<keyword evidence="16" id="KW-1185">Reference proteome</keyword>
<evidence type="ECO:0000256" key="4">
    <source>
        <dbReference type="ARBA" id="ARBA00022741"/>
    </source>
</evidence>
<keyword evidence="6 12" id="KW-0347">Helicase</keyword>
<dbReference type="SUPFAM" id="SSF48024">
    <property type="entry name" value="N-terminal domain of DnaB helicase"/>
    <property type="match status" value="1"/>
</dbReference>
<keyword evidence="8 12" id="KW-0238">DNA-binding</keyword>
<evidence type="ECO:0000256" key="11">
    <source>
        <dbReference type="NCBIfam" id="TIGR00665"/>
    </source>
</evidence>
<dbReference type="InterPro" id="IPR027417">
    <property type="entry name" value="P-loop_NTPase"/>
</dbReference>
<keyword evidence="2 12" id="KW-0639">Primosome</keyword>
<keyword evidence="4 12" id="KW-0547">Nucleotide-binding</keyword>
<dbReference type="SUPFAM" id="SSF52540">
    <property type="entry name" value="P-loop containing nucleoside triphosphate hydrolases"/>
    <property type="match status" value="1"/>
</dbReference>
<comment type="function">
    <text evidence="12">The main replicative DNA helicase, it participates in initiation and elongation during chromosome replication. Travels ahead of the DNA replisome, separating dsDNA into templates for DNA synthesis. A processive ATP-dependent 5'-3' DNA helicase it has DNA-dependent ATPase activity.</text>
</comment>
<evidence type="ECO:0000313" key="16">
    <source>
        <dbReference type="Proteomes" id="UP000662939"/>
    </source>
</evidence>
<name>A0A895XNI0_9ACTN</name>
<dbReference type="InterPro" id="IPR007692">
    <property type="entry name" value="DNA_helicase_DnaB"/>
</dbReference>
<dbReference type="PANTHER" id="PTHR30153">
    <property type="entry name" value="REPLICATIVE DNA HELICASE DNAB"/>
    <property type="match status" value="1"/>
</dbReference>
<dbReference type="Pfam" id="PF00772">
    <property type="entry name" value="DnaB"/>
    <property type="match status" value="1"/>
</dbReference>
<dbReference type="RefSeq" id="WP_213171340.1">
    <property type="nucleotide sequence ID" value="NZ_CP070496.1"/>
</dbReference>
<dbReference type="InterPro" id="IPR007693">
    <property type="entry name" value="DNA_helicase_DnaB-like_N"/>
</dbReference>
<sequence>MYDGPAPEGAAVGRSTNRPPGQGGRNGSSKGNFNAGDDFASEGGFRSYERTPPQDLAAEQGVLGGMLMSKDAIADVVEIVKPGDFYKPSHSIIFEAICDKYSAGEPADPVTIAAALANSGDLGKIGGGPYLHDLLSAVPTAANAGYYARIVAEKGVLRRLIEAGTRVVQLGYGSAGRDVDDLVDLAQQAVYDVTEKRVSEDFTVLSELLQPTLDEIETIGANAGMLTGVPTGFADMDRLLNGLQAGQLIIVAGRPGLGKSTVAMDFMRHASLHHQQASALFSLEMSKLEIVMRLLSAETRVPMHVLRSGELSDDDWTRLARRMGEISEAPLFVDDTAAMTLMEIRAKARRLKQRHNLKLMVVDYLQLMTSPKRVESRQQEVSEISRGLKLLAKEIECPVIAVAQLNRGPEQRTDKRPQLSDLRESGSIEQDADVVLLLHRDDYYDKESPRAGEADFIVAKHRNGATDTITVAAQLHLSRFVDMAV</sequence>
<evidence type="ECO:0000313" key="15">
    <source>
        <dbReference type="EMBL" id="QSB05332.1"/>
    </source>
</evidence>
<gene>
    <name evidence="15" type="primary">dnaB</name>
    <name evidence="15" type="ORF">JQS30_16545</name>
</gene>
<dbReference type="InterPro" id="IPR036185">
    <property type="entry name" value="DNA_heli_DnaB-like_N_sf"/>
</dbReference>
<dbReference type="GO" id="GO:0006269">
    <property type="term" value="P:DNA replication, synthesis of primer"/>
    <property type="evidence" value="ECO:0007669"/>
    <property type="project" value="UniProtKB-UniRule"/>
</dbReference>
<dbReference type="KEGG" id="nav:JQS30_16545"/>
<comment type="similarity">
    <text evidence="1 12">Belongs to the helicase family. DnaB subfamily.</text>
</comment>
<dbReference type="Gene3D" id="1.10.860.10">
    <property type="entry name" value="DNAb Helicase, Chain A"/>
    <property type="match status" value="1"/>
</dbReference>
<dbReference type="FunFam" id="1.10.860.10:FF:000001">
    <property type="entry name" value="Replicative DNA helicase"/>
    <property type="match status" value="1"/>
</dbReference>
<dbReference type="GO" id="GO:0005524">
    <property type="term" value="F:ATP binding"/>
    <property type="evidence" value="ECO:0007669"/>
    <property type="project" value="UniProtKB-UniRule"/>
</dbReference>
<dbReference type="EC" id="5.6.2.3" evidence="11 12"/>
<dbReference type="CDD" id="cd00984">
    <property type="entry name" value="DnaB_C"/>
    <property type="match status" value="1"/>
</dbReference>
<evidence type="ECO:0000256" key="1">
    <source>
        <dbReference type="ARBA" id="ARBA00008428"/>
    </source>
</evidence>
<evidence type="ECO:0000256" key="10">
    <source>
        <dbReference type="ARBA" id="ARBA00048954"/>
    </source>
</evidence>
<keyword evidence="3 12" id="KW-0235">DNA replication</keyword>
<keyword evidence="9" id="KW-0413">Isomerase</keyword>
<dbReference type="FunFam" id="3.40.50.300:FF:000351">
    <property type="entry name" value="Replicative DNA helicase"/>
    <property type="match status" value="1"/>
</dbReference>
<dbReference type="GO" id="GO:0003677">
    <property type="term" value="F:DNA binding"/>
    <property type="evidence" value="ECO:0007669"/>
    <property type="project" value="UniProtKB-UniRule"/>
</dbReference>
<evidence type="ECO:0000256" key="2">
    <source>
        <dbReference type="ARBA" id="ARBA00022515"/>
    </source>
</evidence>
<evidence type="ECO:0000256" key="13">
    <source>
        <dbReference type="SAM" id="MobiDB-lite"/>
    </source>
</evidence>
<dbReference type="NCBIfam" id="TIGR00665">
    <property type="entry name" value="DnaB"/>
    <property type="match status" value="1"/>
</dbReference>